<dbReference type="VEuPathDB" id="MicrosporidiaDB:AAJ76_100019113"/>
<dbReference type="RefSeq" id="XP_024332363.1">
    <property type="nucleotide sequence ID" value="XM_024473626.1"/>
</dbReference>
<dbReference type="OrthoDB" id="2190427at2759"/>
<accession>A0A0F9WH40</accession>
<evidence type="ECO:0000313" key="2">
    <source>
        <dbReference type="Proteomes" id="UP000034350"/>
    </source>
</evidence>
<comment type="caution">
    <text evidence="1">The sequence shown here is derived from an EMBL/GenBank/DDBJ whole genome shotgun (WGS) entry which is preliminary data.</text>
</comment>
<proteinExistence type="predicted"/>
<dbReference type="GeneID" id="36318522"/>
<sequence>MDKKWIYNFNKISKKHKDISDYERYYLFCKKYLENHQDEHKEIFKVLIDTLNSTKSTILLSIAYRLIFNLNIDLNLNTNLVKSHFKNKVLKRYLFPVFTKAEIFLDKKKILKMLYDETYEDKYFLEYLKNYPDLIESFLVNENAKYTRKQLLCILNTKYFYNMDYYIKFLGDCNNHIAFLAYEVFTLLISFRGSQNLYKSFEIVQNVNTYIDIKNKIQVDSIDNFLIYFLPFMKIKQEIYSLILENKINEINHFLKNYYIKTSSILLQLKNIRFYSIELPSIKSVFNDLIFDSADEDFEFLFAESNYKSISDCIEF</sequence>
<dbReference type="VEuPathDB" id="MicrosporidiaDB:G9O61_00g001790"/>
<organism evidence="1 2">
    <name type="scientific">Vairimorpha ceranae</name>
    <dbReference type="NCBI Taxonomy" id="40302"/>
    <lineage>
        <taxon>Eukaryota</taxon>
        <taxon>Fungi</taxon>
        <taxon>Fungi incertae sedis</taxon>
        <taxon>Microsporidia</taxon>
        <taxon>Nosematidae</taxon>
        <taxon>Vairimorpha</taxon>
    </lineage>
</organism>
<keyword evidence="2" id="KW-1185">Reference proteome</keyword>
<name>A0A0F9WH40_9MICR</name>
<protein>
    <submittedName>
        <fullName evidence="1">Uncharacterized protein</fullName>
    </submittedName>
</protein>
<dbReference type="Proteomes" id="UP000034350">
    <property type="component" value="Unassembled WGS sequence"/>
</dbReference>
<reference evidence="1 2" key="1">
    <citation type="journal article" date="2015" name="Environ. Microbiol.">
        <title>Genome analyses suggest the presence of polyploidy and recent human-driven expansions in eight global populations of the honeybee pathogen Nosema ceranae.</title>
        <authorList>
            <person name="Pelin A."/>
            <person name="Selman M."/>
            <person name="Aris-Brosou S."/>
            <person name="Farinelli L."/>
            <person name="Corradi N."/>
        </authorList>
    </citation>
    <scope>NUCLEOTIDE SEQUENCE [LARGE SCALE GENOMIC DNA]</scope>
    <source>
        <strain evidence="1 2">PA08 1199</strain>
    </source>
</reference>
<dbReference type="VEuPathDB" id="MicrosporidiaDB:NCER_100654"/>
<dbReference type="AlphaFoldDB" id="A0A0F9WH40"/>
<evidence type="ECO:0000313" key="1">
    <source>
        <dbReference type="EMBL" id="KKO76621.1"/>
    </source>
</evidence>
<gene>
    <name evidence="1" type="ORF">AAJ76_100019113</name>
</gene>
<dbReference type="EMBL" id="JPQZ01000001">
    <property type="protein sequence ID" value="KKO76621.1"/>
    <property type="molecule type" value="Genomic_DNA"/>
</dbReference>